<evidence type="ECO:0000313" key="2">
    <source>
        <dbReference type="Proteomes" id="UP000004994"/>
    </source>
</evidence>
<evidence type="ECO:0000313" key="1">
    <source>
        <dbReference type="EnsemblPlants" id="Solyc10g054975.1.1"/>
    </source>
</evidence>
<reference evidence="1" key="1">
    <citation type="journal article" date="2012" name="Nature">
        <title>The tomato genome sequence provides insights into fleshy fruit evolution.</title>
        <authorList>
            <consortium name="Tomato Genome Consortium"/>
        </authorList>
    </citation>
    <scope>NUCLEOTIDE SEQUENCE [LARGE SCALE GENOMIC DNA]</scope>
    <source>
        <strain evidence="1">cv. Heinz 1706</strain>
    </source>
</reference>
<proteinExistence type="predicted"/>
<dbReference type="InParanoid" id="A0A3Q7JCP2"/>
<keyword evidence="2" id="KW-1185">Reference proteome</keyword>
<sequence length="104" mass="11770">MAMPMAQGVELGPKAVEKWFKKLPHAKQKINKYHFYFHNKVSAKIPTAVQIALSNMTAKYPTSFGYVTMIGEPLTYNGSTLSILGRNAFQKYREMPIVGVFWLA</sequence>
<reference evidence="1" key="2">
    <citation type="submission" date="2019-01" db="UniProtKB">
        <authorList>
            <consortium name="EnsemblPlants"/>
        </authorList>
    </citation>
    <scope>IDENTIFICATION</scope>
    <source>
        <strain evidence="1">cv. Heinz 1706</strain>
    </source>
</reference>
<dbReference type="STRING" id="4081.A0A3Q7JCP2"/>
<dbReference type="EnsemblPlants" id="Solyc10g054975.1.1">
    <property type="protein sequence ID" value="Solyc10g054975.1.1"/>
    <property type="gene ID" value="Solyc10g054975.1"/>
</dbReference>
<dbReference type="Proteomes" id="UP000004994">
    <property type="component" value="Chromosome 10"/>
</dbReference>
<dbReference type="AlphaFoldDB" id="A0A3Q7JCP2"/>
<organism evidence="1">
    <name type="scientific">Solanum lycopersicum</name>
    <name type="common">Tomato</name>
    <name type="synonym">Lycopersicon esculentum</name>
    <dbReference type="NCBI Taxonomy" id="4081"/>
    <lineage>
        <taxon>Eukaryota</taxon>
        <taxon>Viridiplantae</taxon>
        <taxon>Streptophyta</taxon>
        <taxon>Embryophyta</taxon>
        <taxon>Tracheophyta</taxon>
        <taxon>Spermatophyta</taxon>
        <taxon>Magnoliopsida</taxon>
        <taxon>eudicotyledons</taxon>
        <taxon>Gunneridae</taxon>
        <taxon>Pentapetalae</taxon>
        <taxon>asterids</taxon>
        <taxon>lamiids</taxon>
        <taxon>Solanales</taxon>
        <taxon>Solanaceae</taxon>
        <taxon>Solanoideae</taxon>
        <taxon>Solaneae</taxon>
        <taxon>Solanum</taxon>
        <taxon>Solanum subgen. Lycopersicon</taxon>
    </lineage>
</organism>
<dbReference type="PANTHER" id="PTHR21495">
    <property type="entry name" value="NUCLEOPORIN-RELATED"/>
    <property type="match status" value="1"/>
</dbReference>
<accession>A0A3Q7JCP2</accession>
<name>A0A3Q7JCP2_SOLLC</name>
<protein>
    <submittedName>
        <fullName evidence="1">Uncharacterized protein</fullName>
    </submittedName>
</protein>
<dbReference type="Gramene" id="Solyc10g054975.1.1">
    <property type="protein sequence ID" value="Solyc10g054975.1.1"/>
    <property type="gene ID" value="Solyc10g054975.1"/>
</dbReference>
<dbReference type="InterPro" id="IPR004265">
    <property type="entry name" value="Dirigent"/>
</dbReference>